<name>A0AB39KVF0_9CAUL</name>
<dbReference type="EMBL" id="CP158375">
    <property type="protein sequence ID" value="XDO97527.1"/>
    <property type="molecule type" value="Genomic_DNA"/>
</dbReference>
<proteinExistence type="predicted"/>
<dbReference type="RefSeq" id="WP_369060806.1">
    <property type="nucleotide sequence ID" value="NZ_CP158375.1"/>
</dbReference>
<evidence type="ECO:0000259" key="2">
    <source>
        <dbReference type="Pfam" id="PF00144"/>
    </source>
</evidence>
<feature type="signal peptide" evidence="1">
    <location>
        <begin position="1"/>
        <end position="22"/>
    </location>
</feature>
<dbReference type="PANTHER" id="PTHR46825">
    <property type="entry name" value="D-ALANYL-D-ALANINE-CARBOXYPEPTIDASE/ENDOPEPTIDASE AMPH"/>
    <property type="match status" value="1"/>
</dbReference>
<dbReference type="InterPro" id="IPR050491">
    <property type="entry name" value="AmpC-like"/>
</dbReference>
<accession>A0AB39KVF0</accession>
<evidence type="ECO:0000256" key="1">
    <source>
        <dbReference type="SAM" id="SignalP"/>
    </source>
</evidence>
<dbReference type="PANTHER" id="PTHR46825:SF8">
    <property type="entry name" value="BETA-LACTAMASE-RELATED"/>
    <property type="match status" value="1"/>
</dbReference>
<dbReference type="Gene3D" id="3.40.710.10">
    <property type="entry name" value="DD-peptidase/beta-lactamase superfamily"/>
    <property type="match status" value="1"/>
</dbReference>
<dbReference type="InterPro" id="IPR012338">
    <property type="entry name" value="Beta-lactam/transpept-like"/>
</dbReference>
<keyword evidence="3" id="KW-0378">Hydrolase</keyword>
<reference evidence="3" key="1">
    <citation type="submission" date="2024-06" db="EMBL/GenBank/DDBJ databases">
        <title>Caulobacter inopinatus, sp. nov.</title>
        <authorList>
            <person name="Donachie S.P."/>
        </authorList>
    </citation>
    <scope>NUCLEOTIDE SEQUENCE</scope>
    <source>
        <strain evidence="3">73W</strain>
    </source>
</reference>
<feature type="domain" description="Beta-lactamase-related" evidence="2">
    <location>
        <begin position="146"/>
        <end position="449"/>
    </location>
</feature>
<sequence>MNRRDMIMALGAGALLPFPAVAATADEPRLRAWLDRWLQAFNDPDLRVYKAFVERNAPTVVPYVDDDLSVREVTGGCEVLSVEVGDGAVTATVRDRAWDRRSRVVLSAKGADRLDDIAFLGAPGSDATPQLDDAALVKAVRAKLAGEGAAGRFNGAASITVGGKPLLTAHHGIADETTGAAITPSTRFCIGSMGKLFTAVAVMQLVEQQRLSLADPLIAHLPDYPNRRLAETVTIEHLLTHTGGTGDIFGAPYDPAIHRTPSDIVTLYGAREPAFAPGARWGYSNFGFVLLGAVVERLEGRAYDAVFANRIFTAAGMTRTSQAFASPHPTALPYTGAAATGRRALTPYEGLPAGGGYSTVEDMQRFVAALRDVRLLKPRTLEAMLTPRVAAGAGHWGLGVAIRLRGGLTYWGHGGAAPGVNADLAVYGGGKSVVVLTNRGHPAAAVAGDYIGLRVTPAA</sequence>
<feature type="chain" id="PRO_5044290476" evidence="1">
    <location>
        <begin position="23"/>
        <end position="459"/>
    </location>
</feature>
<gene>
    <name evidence="3" type="ORF">ABOZ73_03650</name>
</gene>
<organism evidence="3">
    <name type="scientific">Caulobacter sp. 73W</name>
    <dbReference type="NCBI Taxonomy" id="3161137"/>
    <lineage>
        <taxon>Bacteria</taxon>
        <taxon>Pseudomonadati</taxon>
        <taxon>Pseudomonadota</taxon>
        <taxon>Alphaproteobacteria</taxon>
        <taxon>Caulobacterales</taxon>
        <taxon>Caulobacteraceae</taxon>
        <taxon>Caulobacter</taxon>
    </lineage>
</organism>
<dbReference type="InterPro" id="IPR001466">
    <property type="entry name" value="Beta-lactam-related"/>
</dbReference>
<dbReference type="Pfam" id="PF00144">
    <property type="entry name" value="Beta-lactamase"/>
    <property type="match status" value="1"/>
</dbReference>
<dbReference type="GO" id="GO:0016787">
    <property type="term" value="F:hydrolase activity"/>
    <property type="evidence" value="ECO:0007669"/>
    <property type="project" value="UniProtKB-KW"/>
</dbReference>
<evidence type="ECO:0000313" key="3">
    <source>
        <dbReference type="EMBL" id="XDO97527.1"/>
    </source>
</evidence>
<protein>
    <submittedName>
        <fullName evidence="3">Serine hydrolase domain-containing protein</fullName>
        <ecNumber evidence="3">3.1.1.103</ecNumber>
    </submittedName>
</protein>
<dbReference type="EC" id="3.1.1.103" evidence="3"/>
<dbReference type="SUPFAM" id="SSF56601">
    <property type="entry name" value="beta-lactamase/transpeptidase-like"/>
    <property type="match status" value="1"/>
</dbReference>
<dbReference type="AlphaFoldDB" id="A0AB39KVF0"/>
<keyword evidence="1" id="KW-0732">Signal</keyword>